<dbReference type="RefSeq" id="WP_080523919.1">
    <property type="nucleotide sequence ID" value="NZ_LPUF01000003.1"/>
</dbReference>
<proteinExistence type="predicted"/>
<dbReference type="Proteomes" id="UP000191980">
    <property type="component" value="Unassembled WGS sequence"/>
</dbReference>
<evidence type="ECO:0000313" key="2">
    <source>
        <dbReference type="Proteomes" id="UP000191980"/>
    </source>
</evidence>
<reference evidence="1 2" key="1">
    <citation type="submission" date="2015-12" db="EMBL/GenBank/DDBJ databases">
        <authorList>
            <person name="Shamseldin A."/>
            <person name="Moawad H."/>
            <person name="Abd El-Rahim W.M."/>
            <person name="Sadowsky M.J."/>
        </authorList>
    </citation>
    <scope>NUCLEOTIDE SEQUENCE [LARGE SCALE GENOMIC DNA]</scope>
    <source>
        <strain evidence="1 2">WF1</strain>
    </source>
</reference>
<keyword evidence="2" id="KW-1185">Reference proteome</keyword>
<evidence type="ECO:0008006" key="3">
    <source>
        <dbReference type="Google" id="ProtNLM"/>
    </source>
</evidence>
<dbReference type="EMBL" id="LPUF01000003">
    <property type="protein sequence ID" value="OQK15681.1"/>
    <property type="molecule type" value="Genomic_DNA"/>
</dbReference>
<dbReference type="AlphaFoldDB" id="A0A1V8M297"/>
<name>A0A1V8M297_9GAMM</name>
<evidence type="ECO:0000313" key="1">
    <source>
        <dbReference type="EMBL" id="OQK15681.1"/>
    </source>
</evidence>
<dbReference type="OrthoDB" id="5567255at2"/>
<protein>
    <recommendedName>
        <fullName evidence="3">Peptidase M41 domain-containing protein</fullName>
    </recommendedName>
</protein>
<comment type="caution">
    <text evidence="1">The sequence shown here is derived from an EMBL/GenBank/DDBJ whole genome shotgun (WGS) entry which is preliminary data.</text>
</comment>
<gene>
    <name evidence="1" type="ORF">AU255_15815</name>
</gene>
<organism evidence="1 2">
    <name type="scientific">Methyloprofundus sedimenti</name>
    <dbReference type="NCBI Taxonomy" id="1420851"/>
    <lineage>
        <taxon>Bacteria</taxon>
        <taxon>Pseudomonadati</taxon>
        <taxon>Pseudomonadota</taxon>
        <taxon>Gammaproteobacteria</taxon>
        <taxon>Methylococcales</taxon>
        <taxon>Methylococcaceae</taxon>
        <taxon>Methyloprofundus</taxon>
    </lineage>
</organism>
<sequence length="237" mass="26671">MKRNKSLTLTSHAHIEAQKRRIAYHEAGHAAAILVNNELKQLPPIFFRINIHDSTQNSTADTNAILLKGHNYSAEIEGGRLIKHVPESLECFIDNIDQNKSNNTVSFLTVFIADIVNLLIGPLAEAKHVAISDGEVFNKNLITVSALHNYGGSSDLTLINEYLECFSSSKNEQDNLLAELLDQAFDFVNNYSNWKKIRLLARHILDEDIKTIDYNEINALLSQSKLNESSLNKFLVR</sequence>
<accession>A0A1V8M297</accession>